<organism evidence="2 3">
    <name type="scientific">Janthinobacterium lividum</name>
    <dbReference type="NCBI Taxonomy" id="29581"/>
    <lineage>
        <taxon>Bacteria</taxon>
        <taxon>Pseudomonadati</taxon>
        <taxon>Pseudomonadota</taxon>
        <taxon>Betaproteobacteria</taxon>
        <taxon>Burkholderiales</taxon>
        <taxon>Oxalobacteraceae</taxon>
        <taxon>Janthinobacterium</taxon>
    </lineage>
</organism>
<evidence type="ECO:0000313" key="3">
    <source>
        <dbReference type="Proteomes" id="UP000092634"/>
    </source>
</evidence>
<dbReference type="InterPro" id="IPR016032">
    <property type="entry name" value="Sig_transdc_resp-reg_C-effctor"/>
</dbReference>
<dbReference type="InterPro" id="IPR036388">
    <property type="entry name" value="WH-like_DNA-bd_sf"/>
</dbReference>
<dbReference type="SUPFAM" id="SSF46894">
    <property type="entry name" value="C-terminal effector domain of the bipartite response regulators"/>
    <property type="match status" value="1"/>
</dbReference>
<dbReference type="AlphaFoldDB" id="A0A1E8PLG3"/>
<evidence type="ECO:0000313" key="2">
    <source>
        <dbReference type="EMBL" id="OFJ46697.1"/>
    </source>
</evidence>
<gene>
    <name evidence="2" type="ORF">BA896_020100</name>
</gene>
<proteinExistence type="predicted"/>
<reference evidence="2 3" key="1">
    <citation type="submission" date="2016-10" db="EMBL/GenBank/DDBJ databases">
        <title>Updated version of Genome Assembly of Janthinobacterium lividum ERGS5:01.</title>
        <authorList>
            <person name="Kumar R."/>
            <person name="Acharya V."/>
            <person name="Singh D."/>
        </authorList>
    </citation>
    <scope>NUCLEOTIDE SEQUENCE [LARGE SCALE GENOMIC DNA]</scope>
    <source>
        <strain evidence="2 3">ERGS5:01</strain>
    </source>
</reference>
<sequence>MDKQGVDAVIAAFYRAALEPVQWDAALRAFARLAGGDVACCFLKAQVATPPSQARIIGLDEQTWEHGYRSYYHALDPGYAVLTRSPPGRMHLMQDYFNEQSVACSEYFQDFYLRAGVRYSCSGVVSDNGALTVLSAHRAAGQGRFDRRTHGQLQRVLAHLSNVLRLRDTAQQAQAHGALAWAGLDALPRAVLLVDACLRLVFMNLAAQRLLAASPQARPLIAVRGGCVDVRISSVQQQLAQRVRQACTGLACLRPAPLYVADDNGRPALEIGILPLPLRIGQHGVGDGAVMVMLSLRPLFGAQWRPWPAVLERPCGLTGAEWSLALALADGMEPAEYAQRQGVRISTVRSQIRAILAKTGTHRSSEIASLFSALECDAGAPP</sequence>
<evidence type="ECO:0000259" key="1">
    <source>
        <dbReference type="SMART" id="SM00421"/>
    </source>
</evidence>
<dbReference type="Gene3D" id="1.10.10.10">
    <property type="entry name" value="Winged helix-like DNA-binding domain superfamily/Winged helix DNA-binding domain"/>
    <property type="match status" value="1"/>
</dbReference>
<dbReference type="EMBL" id="MAQB02000011">
    <property type="protein sequence ID" value="OFJ46697.1"/>
    <property type="molecule type" value="Genomic_DNA"/>
</dbReference>
<dbReference type="SMART" id="SM00421">
    <property type="entry name" value="HTH_LUXR"/>
    <property type="match status" value="1"/>
</dbReference>
<protein>
    <recommendedName>
        <fullName evidence="1">HTH luxR-type domain-containing protein</fullName>
    </recommendedName>
</protein>
<dbReference type="InterPro" id="IPR000792">
    <property type="entry name" value="Tscrpt_reg_LuxR_C"/>
</dbReference>
<dbReference type="GO" id="GO:0003677">
    <property type="term" value="F:DNA binding"/>
    <property type="evidence" value="ECO:0007669"/>
    <property type="project" value="InterPro"/>
</dbReference>
<feature type="domain" description="HTH luxR-type" evidence="1">
    <location>
        <begin position="314"/>
        <end position="371"/>
    </location>
</feature>
<dbReference type="Proteomes" id="UP000092634">
    <property type="component" value="Unassembled WGS sequence"/>
</dbReference>
<accession>A0A1E8PLG3</accession>
<name>A0A1E8PLG3_9BURK</name>
<dbReference type="GO" id="GO:0006355">
    <property type="term" value="P:regulation of DNA-templated transcription"/>
    <property type="evidence" value="ECO:0007669"/>
    <property type="project" value="InterPro"/>
</dbReference>
<comment type="caution">
    <text evidence="2">The sequence shown here is derived from an EMBL/GenBank/DDBJ whole genome shotgun (WGS) entry which is preliminary data.</text>
</comment>